<dbReference type="AlphaFoldDB" id="A0A914CZJ6"/>
<dbReference type="Pfam" id="PF00067">
    <property type="entry name" value="p450"/>
    <property type="match status" value="1"/>
</dbReference>
<keyword evidence="10" id="KW-0472">Membrane</keyword>
<keyword evidence="5 9" id="KW-0560">Oxidoreductase</keyword>
<dbReference type="PANTHER" id="PTHR24292">
    <property type="entry name" value="CYTOCHROME P450"/>
    <property type="match status" value="1"/>
</dbReference>
<feature type="transmembrane region" description="Helical" evidence="10">
    <location>
        <begin position="574"/>
        <end position="593"/>
    </location>
</feature>
<dbReference type="PRINTS" id="PR00463">
    <property type="entry name" value="EP450I"/>
</dbReference>
<evidence type="ECO:0000256" key="1">
    <source>
        <dbReference type="ARBA" id="ARBA00001971"/>
    </source>
</evidence>
<dbReference type="Gene3D" id="1.10.630.10">
    <property type="entry name" value="Cytochrome P450"/>
    <property type="match status" value="1"/>
</dbReference>
<dbReference type="GO" id="GO:0005506">
    <property type="term" value="F:iron ion binding"/>
    <property type="evidence" value="ECO:0007669"/>
    <property type="project" value="InterPro"/>
</dbReference>
<keyword evidence="4 8" id="KW-0479">Metal-binding</keyword>
<evidence type="ECO:0000313" key="11">
    <source>
        <dbReference type="Proteomes" id="UP000887540"/>
    </source>
</evidence>
<evidence type="ECO:0000256" key="10">
    <source>
        <dbReference type="SAM" id="Phobius"/>
    </source>
</evidence>
<dbReference type="SUPFAM" id="SSF48264">
    <property type="entry name" value="Cytochrome P450"/>
    <property type="match status" value="1"/>
</dbReference>
<keyword evidence="6 8" id="KW-0408">Iron</keyword>
<dbReference type="GO" id="GO:0016705">
    <property type="term" value="F:oxidoreductase activity, acting on paired donors, with incorporation or reduction of molecular oxygen"/>
    <property type="evidence" value="ECO:0007669"/>
    <property type="project" value="InterPro"/>
</dbReference>
<dbReference type="InterPro" id="IPR036396">
    <property type="entry name" value="Cyt_P450_sf"/>
</dbReference>
<dbReference type="InterPro" id="IPR050476">
    <property type="entry name" value="Insect_CytP450_Detox"/>
</dbReference>
<feature type="transmembrane region" description="Helical" evidence="10">
    <location>
        <begin position="459"/>
        <end position="480"/>
    </location>
</feature>
<feature type="transmembrane region" description="Helical" evidence="10">
    <location>
        <begin position="487"/>
        <end position="513"/>
    </location>
</feature>
<evidence type="ECO:0000256" key="9">
    <source>
        <dbReference type="RuleBase" id="RU000461"/>
    </source>
</evidence>
<dbReference type="InterPro" id="IPR017972">
    <property type="entry name" value="Cyt_P450_CS"/>
</dbReference>
<accession>A0A914CZJ6</accession>
<dbReference type="Proteomes" id="UP000887540">
    <property type="component" value="Unplaced"/>
</dbReference>
<keyword evidence="3 8" id="KW-0349">Heme</keyword>
<keyword evidence="7 9" id="KW-0503">Monooxygenase</keyword>
<name>A0A914CZJ6_9BILA</name>
<dbReference type="InterPro" id="IPR001128">
    <property type="entry name" value="Cyt_P450"/>
</dbReference>
<evidence type="ECO:0000256" key="8">
    <source>
        <dbReference type="PIRSR" id="PIRSR602401-1"/>
    </source>
</evidence>
<evidence type="ECO:0000256" key="4">
    <source>
        <dbReference type="ARBA" id="ARBA00022723"/>
    </source>
</evidence>
<feature type="transmembrane region" description="Helical" evidence="10">
    <location>
        <begin position="219"/>
        <end position="240"/>
    </location>
</feature>
<proteinExistence type="inferred from homology"/>
<evidence type="ECO:0000256" key="6">
    <source>
        <dbReference type="ARBA" id="ARBA00023004"/>
    </source>
</evidence>
<organism evidence="11 12">
    <name type="scientific">Acrobeloides nanus</name>
    <dbReference type="NCBI Taxonomy" id="290746"/>
    <lineage>
        <taxon>Eukaryota</taxon>
        <taxon>Metazoa</taxon>
        <taxon>Ecdysozoa</taxon>
        <taxon>Nematoda</taxon>
        <taxon>Chromadorea</taxon>
        <taxon>Rhabditida</taxon>
        <taxon>Tylenchina</taxon>
        <taxon>Cephalobomorpha</taxon>
        <taxon>Cephaloboidea</taxon>
        <taxon>Cephalobidae</taxon>
        <taxon>Acrobeloides</taxon>
    </lineage>
</organism>
<dbReference type="PROSITE" id="PS00086">
    <property type="entry name" value="CYTOCHROME_P450"/>
    <property type="match status" value="1"/>
</dbReference>
<sequence length="594" mass="68239">MLEPTAPEPDYTEAVHVFGSRGHRWKRLRTVASAAVSTNNLKRLFPLIDETVDSFLKHLEANDREKLTQIEAHSLLQKLTSAIIGRCAYGIPKVDFSSDLEHFKLFRKAFGAQPTTSFSRIDTLEWCFPAIVRLYNSLLSLIHFQSKSNPLEELNSYIGSLVFKRKSNESHPDFLQFFKNAEDSNWTGWKSCNNGFADISNAKISTKMAPGEIVAQCRFLSIAGFDTTANSVTIFLYLLAKYPHVQEKLFNELNTIESADYESLQSLKFLHATLCEALRLYPHVSPLQHRTCMKDCVIDGHLFSAGLVVQLDTWSLHHDPELWGDDVDEFHPERFLASETLPENWIPFGTGPRECIGRRFALMEEKIIAFKFLRKFRVRIASEWESHELKLSFRNTVCIRFLIFIVCVRILLIFIIPHQTPHFHRLRQNPAHLLHSASVSSSASLASESCSSSSFRIRLLIFIVCVKILLIFFICIRLLIFIVCVRILLIFFICIRLLIFIVCVRILFLFFILHQTLHLHPLHQNPAYRLHLHQTPNFYRLRQNPAHTLHSASDSSSSTFASELCSSSSVHTRLLIFIVCVRILLIFFICVGFV</sequence>
<keyword evidence="10" id="KW-0812">Transmembrane</keyword>
<evidence type="ECO:0000313" key="12">
    <source>
        <dbReference type="WBParaSite" id="ACRNAN_scaffold1673.g19018.t1"/>
    </source>
</evidence>
<dbReference type="WBParaSite" id="ACRNAN_scaffold1673.g19018.t1">
    <property type="protein sequence ID" value="ACRNAN_scaffold1673.g19018.t1"/>
    <property type="gene ID" value="ACRNAN_scaffold1673.g19018"/>
</dbReference>
<evidence type="ECO:0000256" key="7">
    <source>
        <dbReference type="ARBA" id="ARBA00023033"/>
    </source>
</evidence>
<reference evidence="12" key="1">
    <citation type="submission" date="2022-11" db="UniProtKB">
        <authorList>
            <consortium name="WormBaseParasite"/>
        </authorList>
    </citation>
    <scope>IDENTIFICATION</scope>
</reference>
<dbReference type="GO" id="GO:0020037">
    <property type="term" value="F:heme binding"/>
    <property type="evidence" value="ECO:0007669"/>
    <property type="project" value="InterPro"/>
</dbReference>
<dbReference type="PANTHER" id="PTHR24292:SF102">
    <property type="entry name" value="CYTOCHROME P450 FAMILY-RELATED"/>
    <property type="match status" value="1"/>
</dbReference>
<evidence type="ECO:0000256" key="2">
    <source>
        <dbReference type="ARBA" id="ARBA00010617"/>
    </source>
</evidence>
<comment type="similarity">
    <text evidence="2 9">Belongs to the cytochrome P450 family.</text>
</comment>
<dbReference type="InterPro" id="IPR002401">
    <property type="entry name" value="Cyt_P450_E_grp-I"/>
</dbReference>
<comment type="cofactor">
    <cofactor evidence="1 8">
        <name>heme</name>
        <dbReference type="ChEBI" id="CHEBI:30413"/>
    </cofactor>
</comment>
<evidence type="ECO:0000256" key="5">
    <source>
        <dbReference type="ARBA" id="ARBA00023002"/>
    </source>
</evidence>
<feature type="binding site" description="axial binding residue" evidence="8">
    <location>
        <position position="355"/>
    </location>
    <ligand>
        <name>heme</name>
        <dbReference type="ChEBI" id="CHEBI:30413"/>
    </ligand>
    <ligandPart>
        <name>Fe</name>
        <dbReference type="ChEBI" id="CHEBI:18248"/>
    </ligandPart>
</feature>
<feature type="transmembrane region" description="Helical" evidence="10">
    <location>
        <begin position="397"/>
        <end position="416"/>
    </location>
</feature>
<keyword evidence="11" id="KW-1185">Reference proteome</keyword>
<dbReference type="GO" id="GO:0004497">
    <property type="term" value="F:monooxygenase activity"/>
    <property type="evidence" value="ECO:0007669"/>
    <property type="project" value="UniProtKB-KW"/>
</dbReference>
<evidence type="ECO:0000256" key="3">
    <source>
        <dbReference type="ARBA" id="ARBA00022617"/>
    </source>
</evidence>
<dbReference type="PRINTS" id="PR00385">
    <property type="entry name" value="P450"/>
</dbReference>
<keyword evidence="10" id="KW-1133">Transmembrane helix</keyword>
<protein>
    <submittedName>
        <fullName evidence="12">Cytochrome P450</fullName>
    </submittedName>
</protein>